<keyword evidence="4 10" id="KW-0808">Transferase</keyword>
<dbReference type="InterPro" id="IPR027417">
    <property type="entry name" value="P-loop_NTPase"/>
</dbReference>
<evidence type="ECO:0000256" key="2">
    <source>
        <dbReference type="ARBA" id="ARBA00012980"/>
    </source>
</evidence>
<comment type="catalytic activity">
    <reaction evidence="9 10">
        <text>dTMP + ATP = dTDP + ADP</text>
        <dbReference type="Rhea" id="RHEA:13517"/>
        <dbReference type="ChEBI" id="CHEBI:30616"/>
        <dbReference type="ChEBI" id="CHEBI:58369"/>
        <dbReference type="ChEBI" id="CHEBI:63528"/>
        <dbReference type="ChEBI" id="CHEBI:456216"/>
        <dbReference type="EC" id="2.7.4.9"/>
    </reaction>
</comment>
<name>A0ABP8XTS7_9MICO</name>
<dbReference type="Pfam" id="PF02223">
    <property type="entry name" value="Thymidylate_kin"/>
    <property type="match status" value="1"/>
</dbReference>
<feature type="domain" description="Thymidylate kinase-like" evidence="11">
    <location>
        <begin position="15"/>
        <end position="185"/>
    </location>
</feature>
<evidence type="ECO:0000256" key="9">
    <source>
        <dbReference type="ARBA" id="ARBA00048743"/>
    </source>
</evidence>
<proteinExistence type="inferred from homology"/>
<protein>
    <recommendedName>
        <fullName evidence="3 10">Thymidylate kinase</fullName>
        <ecNumber evidence="2 10">2.7.4.9</ecNumber>
    </recommendedName>
    <alternativeName>
        <fullName evidence="10">dTMP kinase</fullName>
    </alternativeName>
</protein>
<evidence type="ECO:0000256" key="6">
    <source>
        <dbReference type="ARBA" id="ARBA00022741"/>
    </source>
</evidence>
<organism evidence="12 13">
    <name type="scientific">Promicromonospora umidemergens</name>
    <dbReference type="NCBI Taxonomy" id="629679"/>
    <lineage>
        <taxon>Bacteria</taxon>
        <taxon>Bacillati</taxon>
        <taxon>Actinomycetota</taxon>
        <taxon>Actinomycetes</taxon>
        <taxon>Micrococcales</taxon>
        <taxon>Promicromonosporaceae</taxon>
        <taxon>Promicromonospora</taxon>
    </lineage>
</organism>
<evidence type="ECO:0000313" key="12">
    <source>
        <dbReference type="EMBL" id="GAA4715034.1"/>
    </source>
</evidence>
<evidence type="ECO:0000256" key="8">
    <source>
        <dbReference type="ARBA" id="ARBA00022840"/>
    </source>
</evidence>
<sequence length="213" mass="22573">MTALISRRAGLLIAVDGPSGVGKSTLCANLSTLLRTAGLDVHQATQPSTGPIGALARELTQTVAGHALACLYAADRYHQATTEIAPRLAAGQMVVTDRYTASGMVMQRHDGVDVAFLDTINTPVLEADLTILLTGAPDVVRARLTERGAHNRYQDQPDATANEVAYFLEAADRLAQTNARIERIDTTDLDAATVAERAAAIVLEVPLDLKEAS</sequence>
<evidence type="ECO:0000256" key="5">
    <source>
        <dbReference type="ARBA" id="ARBA00022727"/>
    </source>
</evidence>
<comment type="similarity">
    <text evidence="1 10">Belongs to the thymidylate kinase family.</text>
</comment>
<comment type="caution">
    <text evidence="10">Lacks conserved residue(s) required for the propagation of feature annotation.</text>
</comment>
<dbReference type="RefSeq" id="WP_253878200.1">
    <property type="nucleotide sequence ID" value="NZ_BAABHM010000021.1"/>
</dbReference>
<keyword evidence="8 10" id="KW-0067">ATP-binding</keyword>
<dbReference type="GO" id="GO:0016301">
    <property type="term" value="F:kinase activity"/>
    <property type="evidence" value="ECO:0007669"/>
    <property type="project" value="UniProtKB-KW"/>
</dbReference>
<evidence type="ECO:0000259" key="11">
    <source>
        <dbReference type="Pfam" id="PF02223"/>
    </source>
</evidence>
<dbReference type="Gene3D" id="3.40.50.300">
    <property type="entry name" value="P-loop containing nucleotide triphosphate hydrolases"/>
    <property type="match status" value="1"/>
</dbReference>
<evidence type="ECO:0000256" key="3">
    <source>
        <dbReference type="ARBA" id="ARBA00017144"/>
    </source>
</evidence>
<dbReference type="HAMAP" id="MF_00165">
    <property type="entry name" value="Thymidylate_kinase"/>
    <property type="match status" value="1"/>
</dbReference>
<comment type="function">
    <text evidence="10">Phosphorylation of dTMP to form dTDP in both de novo and salvage pathways of dTTP synthesis.</text>
</comment>
<dbReference type="InterPro" id="IPR018094">
    <property type="entry name" value="Thymidylate_kinase"/>
</dbReference>
<dbReference type="PANTHER" id="PTHR10344">
    <property type="entry name" value="THYMIDYLATE KINASE"/>
    <property type="match status" value="1"/>
</dbReference>
<dbReference type="EMBL" id="BAABHM010000021">
    <property type="protein sequence ID" value="GAA4715034.1"/>
    <property type="molecule type" value="Genomic_DNA"/>
</dbReference>
<keyword evidence="6 10" id="KW-0547">Nucleotide-binding</keyword>
<accession>A0ABP8XTS7</accession>
<dbReference type="CDD" id="cd01672">
    <property type="entry name" value="TMPK"/>
    <property type="match status" value="1"/>
</dbReference>
<evidence type="ECO:0000256" key="10">
    <source>
        <dbReference type="HAMAP-Rule" id="MF_00165"/>
    </source>
</evidence>
<evidence type="ECO:0000256" key="4">
    <source>
        <dbReference type="ARBA" id="ARBA00022679"/>
    </source>
</evidence>
<evidence type="ECO:0000313" key="13">
    <source>
        <dbReference type="Proteomes" id="UP001500843"/>
    </source>
</evidence>
<keyword evidence="7 10" id="KW-0418">Kinase</keyword>
<dbReference type="InterPro" id="IPR039430">
    <property type="entry name" value="Thymidylate_kin-like_dom"/>
</dbReference>
<gene>
    <name evidence="12" type="primary">tmk_2</name>
    <name evidence="10" type="synonym">tmk</name>
    <name evidence="12" type="ORF">GCM10023198_42820</name>
</gene>
<dbReference type="NCBIfam" id="TIGR00041">
    <property type="entry name" value="DTMP_kinase"/>
    <property type="match status" value="1"/>
</dbReference>
<reference evidence="13" key="1">
    <citation type="journal article" date="2019" name="Int. J. Syst. Evol. Microbiol.">
        <title>The Global Catalogue of Microorganisms (GCM) 10K type strain sequencing project: providing services to taxonomists for standard genome sequencing and annotation.</title>
        <authorList>
            <consortium name="The Broad Institute Genomics Platform"/>
            <consortium name="The Broad Institute Genome Sequencing Center for Infectious Disease"/>
            <person name="Wu L."/>
            <person name="Ma J."/>
        </authorList>
    </citation>
    <scope>NUCLEOTIDE SEQUENCE [LARGE SCALE GENOMIC DNA]</scope>
    <source>
        <strain evidence="13">JCM 17975</strain>
    </source>
</reference>
<keyword evidence="5 10" id="KW-0545">Nucleotide biosynthesis</keyword>
<evidence type="ECO:0000256" key="7">
    <source>
        <dbReference type="ARBA" id="ARBA00022777"/>
    </source>
</evidence>
<evidence type="ECO:0000256" key="1">
    <source>
        <dbReference type="ARBA" id="ARBA00009776"/>
    </source>
</evidence>
<dbReference type="PANTHER" id="PTHR10344:SF4">
    <property type="entry name" value="UMP-CMP KINASE 2, MITOCHONDRIAL"/>
    <property type="match status" value="1"/>
</dbReference>
<dbReference type="SUPFAM" id="SSF52540">
    <property type="entry name" value="P-loop containing nucleoside triphosphate hydrolases"/>
    <property type="match status" value="1"/>
</dbReference>
<comment type="caution">
    <text evidence="12">The sequence shown here is derived from an EMBL/GenBank/DDBJ whole genome shotgun (WGS) entry which is preliminary data.</text>
</comment>
<dbReference type="Proteomes" id="UP001500843">
    <property type="component" value="Unassembled WGS sequence"/>
</dbReference>
<keyword evidence="13" id="KW-1185">Reference proteome</keyword>
<dbReference type="EC" id="2.7.4.9" evidence="2 10"/>